<sequence>MSTDNRGHPALHAGDRPLGETEIVLAYCSASLAWLMGTLDKLAQVGANVTRVNVVAKCGKKPRASELPRHATVETVENVGRNDHTFARFLAARYCTLPASILFLKDTSMGYEGGDETVLAPIGVTRLAQGLSASRDGFACGSHLAGTRRSRLWHVAVEADEFQMDDYHKQHDQNSKTQRANVDAFRAAQRPLRQFWRAVFSPATHARVDAAQHAVRLVCYGGTFAATATAVRRTPRSDWIALRDALTRGDNIEEGHFAERLWAVLLSPSPSKSVVSAVLAGGAKAAMGKCGYCSKPFPGLLSKCDVAVLPPVPDDLSETEPDLAASSQADAPHVADGCAGTAASALAASAPAAG</sequence>
<dbReference type="AlphaFoldDB" id="A0A0D3HZD0"/>
<name>A0A0D3HZD0_EMIH1</name>
<evidence type="ECO:0000313" key="2">
    <source>
        <dbReference type="Proteomes" id="UP000013827"/>
    </source>
</evidence>
<dbReference type="InterPro" id="IPR021838">
    <property type="entry name" value="DUF3431"/>
</dbReference>
<dbReference type="KEGG" id="ehx:EMIHUDRAFT_439186"/>
<dbReference type="Pfam" id="PF11913">
    <property type="entry name" value="DUF3431"/>
    <property type="match status" value="1"/>
</dbReference>
<dbReference type="Proteomes" id="UP000013827">
    <property type="component" value="Unassembled WGS sequence"/>
</dbReference>
<dbReference type="RefSeq" id="XP_005756794.1">
    <property type="nucleotide sequence ID" value="XM_005756737.1"/>
</dbReference>
<dbReference type="EnsemblProtists" id="EOD04365">
    <property type="protein sequence ID" value="EOD04365"/>
    <property type="gene ID" value="EMIHUDRAFT_439186"/>
</dbReference>
<dbReference type="GeneID" id="17250553"/>
<organism evidence="1 2">
    <name type="scientific">Emiliania huxleyi (strain CCMP1516)</name>
    <dbReference type="NCBI Taxonomy" id="280463"/>
    <lineage>
        <taxon>Eukaryota</taxon>
        <taxon>Haptista</taxon>
        <taxon>Haptophyta</taxon>
        <taxon>Prymnesiophyceae</taxon>
        <taxon>Isochrysidales</taxon>
        <taxon>Noelaerhabdaceae</taxon>
        <taxon>Emiliania</taxon>
    </lineage>
</organism>
<proteinExistence type="predicted"/>
<evidence type="ECO:0000313" key="1">
    <source>
        <dbReference type="EnsemblProtists" id="EOD04365"/>
    </source>
</evidence>
<keyword evidence="2" id="KW-1185">Reference proteome</keyword>
<dbReference type="OMA" id="CCERIAD"/>
<accession>A0A0D3HZD0</accession>
<protein>
    <submittedName>
        <fullName evidence="1">Uncharacterized protein</fullName>
    </submittedName>
</protein>
<dbReference type="eggNOG" id="ENOG502SGHW">
    <property type="taxonomic scope" value="Eukaryota"/>
</dbReference>
<dbReference type="HOGENOM" id="CLU_783980_0_0_1"/>
<reference evidence="1" key="2">
    <citation type="submission" date="2024-10" db="UniProtKB">
        <authorList>
            <consortium name="EnsemblProtists"/>
        </authorList>
    </citation>
    <scope>IDENTIFICATION</scope>
</reference>
<dbReference type="PaxDb" id="2903-EOD04365"/>
<reference evidence="2" key="1">
    <citation type="journal article" date="2013" name="Nature">
        <title>Pan genome of the phytoplankton Emiliania underpins its global distribution.</title>
        <authorList>
            <person name="Read B.A."/>
            <person name="Kegel J."/>
            <person name="Klute M.J."/>
            <person name="Kuo A."/>
            <person name="Lefebvre S.C."/>
            <person name="Maumus F."/>
            <person name="Mayer C."/>
            <person name="Miller J."/>
            <person name="Monier A."/>
            <person name="Salamov A."/>
            <person name="Young J."/>
            <person name="Aguilar M."/>
            <person name="Claverie J.M."/>
            <person name="Frickenhaus S."/>
            <person name="Gonzalez K."/>
            <person name="Herman E.K."/>
            <person name="Lin Y.C."/>
            <person name="Napier J."/>
            <person name="Ogata H."/>
            <person name="Sarno A.F."/>
            <person name="Shmutz J."/>
            <person name="Schroeder D."/>
            <person name="de Vargas C."/>
            <person name="Verret F."/>
            <person name="von Dassow P."/>
            <person name="Valentin K."/>
            <person name="Van de Peer Y."/>
            <person name="Wheeler G."/>
            <person name="Dacks J.B."/>
            <person name="Delwiche C.F."/>
            <person name="Dyhrman S.T."/>
            <person name="Glockner G."/>
            <person name="John U."/>
            <person name="Richards T."/>
            <person name="Worden A.Z."/>
            <person name="Zhang X."/>
            <person name="Grigoriev I.V."/>
            <person name="Allen A.E."/>
            <person name="Bidle K."/>
            <person name="Borodovsky M."/>
            <person name="Bowler C."/>
            <person name="Brownlee C."/>
            <person name="Cock J.M."/>
            <person name="Elias M."/>
            <person name="Gladyshev V.N."/>
            <person name="Groth M."/>
            <person name="Guda C."/>
            <person name="Hadaegh A."/>
            <person name="Iglesias-Rodriguez M.D."/>
            <person name="Jenkins J."/>
            <person name="Jones B.M."/>
            <person name="Lawson T."/>
            <person name="Leese F."/>
            <person name="Lindquist E."/>
            <person name="Lobanov A."/>
            <person name="Lomsadze A."/>
            <person name="Malik S.B."/>
            <person name="Marsh M.E."/>
            <person name="Mackinder L."/>
            <person name="Mock T."/>
            <person name="Mueller-Roeber B."/>
            <person name="Pagarete A."/>
            <person name="Parker M."/>
            <person name="Probert I."/>
            <person name="Quesneville H."/>
            <person name="Raines C."/>
            <person name="Rensing S.A."/>
            <person name="Riano-Pachon D.M."/>
            <person name="Richier S."/>
            <person name="Rokitta S."/>
            <person name="Shiraiwa Y."/>
            <person name="Soanes D.M."/>
            <person name="van der Giezen M."/>
            <person name="Wahlund T.M."/>
            <person name="Williams B."/>
            <person name="Wilson W."/>
            <person name="Wolfe G."/>
            <person name="Wurch L.L."/>
        </authorList>
    </citation>
    <scope>NUCLEOTIDE SEQUENCE</scope>
</reference>